<dbReference type="EMBL" id="JBHSGN010000122">
    <property type="protein sequence ID" value="MFC4676165.1"/>
    <property type="molecule type" value="Genomic_DNA"/>
</dbReference>
<accession>A0ABV9L0Y9</accession>
<gene>
    <name evidence="2" type="ORF">ACFO6W_20985</name>
</gene>
<dbReference type="Proteomes" id="UP001596023">
    <property type="component" value="Unassembled WGS sequence"/>
</dbReference>
<proteinExistence type="predicted"/>
<keyword evidence="3" id="KW-1185">Reference proteome</keyword>
<feature type="compositionally biased region" description="Acidic residues" evidence="1">
    <location>
        <begin position="74"/>
        <end position="86"/>
    </location>
</feature>
<name>A0ABV9L0Y9_9BACT</name>
<dbReference type="RefSeq" id="WP_380000115.1">
    <property type="nucleotide sequence ID" value="NZ_JBHSGN010000122.1"/>
</dbReference>
<comment type="caution">
    <text evidence="2">The sequence shown here is derived from an EMBL/GenBank/DDBJ whole genome shotgun (WGS) entry which is preliminary data.</text>
</comment>
<sequence length="162" mass="17898">MSKITIVIFRLKGLMSLSQKVTLDNGKGVRIEYTGGSNNGTSIIGGRYMSKDPLVIKAIKASQRFKDKQIYVESETEEDAPDEEGTESLSQKVTLDNGKGVGVPQNPDLYSEHVSNQQQVREFMGSKGVSPEILNNALTAESLVILAKENGFNFPNWRIFNE</sequence>
<reference evidence="3" key="1">
    <citation type="journal article" date="2019" name="Int. J. Syst. Evol. Microbiol.">
        <title>The Global Catalogue of Microorganisms (GCM) 10K type strain sequencing project: providing services to taxonomists for standard genome sequencing and annotation.</title>
        <authorList>
            <consortium name="The Broad Institute Genomics Platform"/>
            <consortium name="The Broad Institute Genome Sequencing Center for Infectious Disease"/>
            <person name="Wu L."/>
            <person name="Ma J."/>
        </authorList>
    </citation>
    <scope>NUCLEOTIDE SEQUENCE [LARGE SCALE GENOMIC DNA]</scope>
    <source>
        <strain evidence="3">CCUG 66188</strain>
    </source>
</reference>
<evidence type="ECO:0000256" key="1">
    <source>
        <dbReference type="SAM" id="MobiDB-lite"/>
    </source>
</evidence>
<organism evidence="2 3">
    <name type="scientific">Dysgonomonas termitidis</name>
    <dbReference type="NCBI Taxonomy" id="1516126"/>
    <lineage>
        <taxon>Bacteria</taxon>
        <taxon>Pseudomonadati</taxon>
        <taxon>Bacteroidota</taxon>
        <taxon>Bacteroidia</taxon>
        <taxon>Bacteroidales</taxon>
        <taxon>Dysgonomonadaceae</taxon>
        <taxon>Dysgonomonas</taxon>
    </lineage>
</organism>
<evidence type="ECO:0000313" key="2">
    <source>
        <dbReference type="EMBL" id="MFC4676165.1"/>
    </source>
</evidence>
<protein>
    <submittedName>
        <fullName evidence="2">Uncharacterized protein</fullName>
    </submittedName>
</protein>
<evidence type="ECO:0000313" key="3">
    <source>
        <dbReference type="Proteomes" id="UP001596023"/>
    </source>
</evidence>
<feature type="region of interest" description="Disordered" evidence="1">
    <location>
        <begin position="70"/>
        <end position="100"/>
    </location>
</feature>